<keyword evidence="2" id="KW-1185">Reference proteome</keyword>
<comment type="caution">
    <text evidence="1">The sequence shown here is derived from an EMBL/GenBank/DDBJ whole genome shotgun (WGS) entry which is preliminary data.</text>
</comment>
<proteinExistence type="predicted"/>
<dbReference type="AlphaFoldDB" id="A0A4C1V7K8"/>
<evidence type="ECO:0000313" key="2">
    <source>
        <dbReference type="Proteomes" id="UP000299102"/>
    </source>
</evidence>
<protein>
    <submittedName>
        <fullName evidence="1">Uncharacterized protein</fullName>
    </submittedName>
</protein>
<name>A0A4C1V7K8_EUMVA</name>
<reference evidence="1 2" key="1">
    <citation type="journal article" date="2019" name="Commun. Biol.">
        <title>The bagworm genome reveals a unique fibroin gene that provides high tensile strength.</title>
        <authorList>
            <person name="Kono N."/>
            <person name="Nakamura H."/>
            <person name="Ohtoshi R."/>
            <person name="Tomita M."/>
            <person name="Numata K."/>
            <person name="Arakawa K."/>
        </authorList>
    </citation>
    <scope>NUCLEOTIDE SEQUENCE [LARGE SCALE GENOMIC DNA]</scope>
</reference>
<evidence type="ECO:0000313" key="1">
    <source>
        <dbReference type="EMBL" id="GBP34292.1"/>
    </source>
</evidence>
<gene>
    <name evidence="1" type="ORF">EVAR_13431_1</name>
</gene>
<sequence>MQTASASLRDTSGFSGVRFYRISHLRLAGGAYHLNDPRDRLALFGLIKAEKSHSTFKRREALRKLMLAEPF</sequence>
<dbReference type="EMBL" id="BGZK01000286">
    <property type="protein sequence ID" value="GBP34292.1"/>
    <property type="molecule type" value="Genomic_DNA"/>
</dbReference>
<organism evidence="1 2">
    <name type="scientific">Eumeta variegata</name>
    <name type="common">Bagworm moth</name>
    <name type="synonym">Eumeta japonica</name>
    <dbReference type="NCBI Taxonomy" id="151549"/>
    <lineage>
        <taxon>Eukaryota</taxon>
        <taxon>Metazoa</taxon>
        <taxon>Ecdysozoa</taxon>
        <taxon>Arthropoda</taxon>
        <taxon>Hexapoda</taxon>
        <taxon>Insecta</taxon>
        <taxon>Pterygota</taxon>
        <taxon>Neoptera</taxon>
        <taxon>Endopterygota</taxon>
        <taxon>Lepidoptera</taxon>
        <taxon>Glossata</taxon>
        <taxon>Ditrysia</taxon>
        <taxon>Tineoidea</taxon>
        <taxon>Psychidae</taxon>
        <taxon>Oiketicinae</taxon>
        <taxon>Eumeta</taxon>
    </lineage>
</organism>
<dbReference type="Proteomes" id="UP000299102">
    <property type="component" value="Unassembled WGS sequence"/>
</dbReference>
<accession>A0A4C1V7K8</accession>